<name>A0A412Z7T2_9FIRM</name>
<keyword evidence="1" id="KW-1133">Transmembrane helix</keyword>
<dbReference type="Proteomes" id="UP000284543">
    <property type="component" value="Unassembled WGS sequence"/>
</dbReference>
<evidence type="ECO:0000256" key="1">
    <source>
        <dbReference type="SAM" id="Phobius"/>
    </source>
</evidence>
<feature type="transmembrane region" description="Helical" evidence="1">
    <location>
        <begin position="7"/>
        <end position="30"/>
    </location>
</feature>
<dbReference type="RefSeq" id="WP_002565246.1">
    <property type="nucleotide sequence ID" value="NZ_CABKUK010000001.1"/>
</dbReference>
<protein>
    <recommendedName>
        <fullName evidence="4">DUF2798 domain-containing protein</fullName>
    </recommendedName>
</protein>
<dbReference type="AlphaFoldDB" id="A0A412Z7T2"/>
<reference evidence="2 3" key="1">
    <citation type="submission" date="2018-08" db="EMBL/GenBank/DDBJ databases">
        <title>A genome reference for cultivated species of the human gut microbiota.</title>
        <authorList>
            <person name="Zou Y."/>
            <person name="Xue W."/>
            <person name="Luo G."/>
        </authorList>
    </citation>
    <scope>NUCLEOTIDE SEQUENCE [LARGE SCALE GENOMIC DNA]</scope>
    <source>
        <strain evidence="2 3">AF14-18</strain>
    </source>
</reference>
<accession>A0A412Z7T2</accession>
<evidence type="ECO:0000313" key="3">
    <source>
        <dbReference type="Proteomes" id="UP000284543"/>
    </source>
</evidence>
<keyword evidence="1" id="KW-0472">Membrane</keyword>
<evidence type="ECO:0000313" key="2">
    <source>
        <dbReference type="EMBL" id="RGV76063.1"/>
    </source>
</evidence>
<organism evidence="2 3">
    <name type="scientific">Enterocloster bolteae</name>
    <dbReference type="NCBI Taxonomy" id="208479"/>
    <lineage>
        <taxon>Bacteria</taxon>
        <taxon>Bacillati</taxon>
        <taxon>Bacillota</taxon>
        <taxon>Clostridia</taxon>
        <taxon>Lachnospirales</taxon>
        <taxon>Lachnospiraceae</taxon>
        <taxon>Enterocloster</taxon>
    </lineage>
</organism>
<feature type="transmembrane region" description="Helical" evidence="1">
    <location>
        <begin position="82"/>
        <end position="107"/>
    </location>
</feature>
<proteinExistence type="predicted"/>
<dbReference type="EMBL" id="QRZM01000004">
    <property type="protein sequence ID" value="RGV76063.1"/>
    <property type="molecule type" value="Genomic_DNA"/>
</dbReference>
<evidence type="ECO:0008006" key="4">
    <source>
        <dbReference type="Google" id="ProtNLM"/>
    </source>
</evidence>
<keyword evidence="1" id="KW-0812">Transmembrane</keyword>
<dbReference type="KEGG" id="cbol:CGC65_20400"/>
<feature type="transmembrane region" description="Helical" evidence="1">
    <location>
        <begin position="127"/>
        <end position="150"/>
    </location>
</feature>
<comment type="caution">
    <text evidence="2">The sequence shown here is derived from an EMBL/GenBank/DDBJ whole genome shotgun (WGS) entry which is preliminary data.</text>
</comment>
<feature type="transmembrane region" description="Helical" evidence="1">
    <location>
        <begin position="42"/>
        <end position="61"/>
    </location>
</feature>
<sequence length="176" mass="19500">MNFYKNHFGMIISSVVAICISLIMATSAIFVDKLTFTLPLLIKNWGTAFLVISLTGMAFPLTDWSFALCRKMGLRPETLPHVLVENFVATLFFNTTATIVLTAVNVFHNPEIEAAVAAGFLPNTLTAFVQGVLHDWPIMFIISYVFAFFVTKAAIRIAKQAVGELKSPHSPQNQFQ</sequence>
<gene>
    <name evidence="2" type="ORF">DWW02_11835</name>
</gene>